<dbReference type="CDD" id="cd00190">
    <property type="entry name" value="Tryp_SPc"/>
    <property type="match status" value="1"/>
</dbReference>
<dbReference type="SUPFAM" id="SSF50494">
    <property type="entry name" value="Trypsin-like serine proteases"/>
    <property type="match status" value="1"/>
</dbReference>
<dbReference type="PROSITE" id="PS50240">
    <property type="entry name" value="TRYPSIN_DOM"/>
    <property type="match status" value="1"/>
</dbReference>
<evidence type="ECO:0000256" key="4">
    <source>
        <dbReference type="ARBA" id="ARBA00022670"/>
    </source>
</evidence>
<evidence type="ECO:0000256" key="6">
    <source>
        <dbReference type="ARBA" id="ARBA00022825"/>
    </source>
</evidence>
<dbReference type="InterPro" id="IPR001254">
    <property type="entry name" value="Trypsin_dom"/>
</dbReference>
<evidence type="ECO:0000256" key="9">
    <source>
        <dbReference type="ARBA" id="ARBA00055534"/>
    </source>
</evidence>
<keyword evidence="7" id="KW-1015">Disulfide bond</keyword>
<dbReference type="EMBL" id="CAKXAJ010026292">
    <property type="protein sequence ID" value="CAH2265753.1"/>
    <property type="molecule type" value="Genomic_DNA"/>
</dbReference>
<evidence type="ECO:0000256" key="2">
    <source>
        <dbReference type="ARBA" id="ARBA00007664"/>
    </source>
</evidence>
<keyword evidence="5" id="KW-0378">Hydrolase</keyword>
<dbReference type="PANTHER" id="PTHR24276:SF91">
    <property type="entry name" value="AT26814P-RELATED"/>
    <property type="match status" value="1"/>
</dbReference>
<evidence type="ECO:0000259" key="12">
    <source>
        <dbReference type="PROSITE" id="PS50240"/>
    </source>
</evidence>
<dbReference type="PROSITE" id="PS00134">
    <property type="entry name" value="TRYPSIN_HIS"/>
    <property type="match status" value="1"/>
</dbReference>
<keyword evidence="8" id="KW-1199">Hemostasis impairing toxin</keyword>
<evidence type="ECO:0000256" key="5">
    <source>
        <dbReference type="ARBA" id="ARBA00022801"/>
    </source>
</evidence>
<evidence type="ECO:0000313" key="14">
    <source>
        <dbReference type="Proteomes" id="UP000838756"/>
    </source>
</evidence>
<dbReference type="InterPro" id="IPR018114">
    <property type="entry name" value="TRYPSIN_HIS"/>
</dbReference>
<dbReference type="Pfam" id="PF00089">
    <property type="entry name" value="Trypsin"/>
    <property type="match status" value="1"/>
</dbReference>
<sequence length="257" mass="27719">MQVLLLVVLALTSVVYALPKRDGRVVGGSPAPIEMYPFMASMQVSWSGGAHNHGCGGTLITRTAILSAAHCFYRNLIASNWRARVGSAALMTGGTPIPVSRLILHHNFNPTMMTSNIAMIRLTTAATLSNTIKIARIAGPNYALPDNLRNFGGLSNELRHVDVRIVNHALCTDRYADLKSQPGFEYIPPVWPDNVCTGLLNIGGQDACSGDLGGPVVHQGDIVIGVSDWAFTCGDPYYPRVNVRVSSYIQWISQNAS</sequence>
<dbReference type="GO" id="GO:0090729">
    <property type="term" value="F:toxin activity"/>
    <property type="evidence" value="ECO:0007669"/>
    <property type="project" value="UniProtKB-KW"/>
</dbReference>
<comment type="subcellular location">
    <subcellularLocation>
        <location evidence="1">Secreted</location>
        <location evidence="1">Extracellular space</location>
    </subcellularLocation>
</comment>
<dbReference type="Gene3D" id="2.40.10.10">
    <property type="entry name" value="Trypsin-like serine proteases"/>
    <property type="match status" value="1"/>
</dbReference>
<evidence type="ECO:0000256" key="7">
    <source>
        <dbReference type="ARBA" id="ARBA00023157"/>
    </source>
</evidence>
<dbReference type="GO" id="GO:0005576">
    <property type="term" value="C:extracellular region"/>
    <property type="evidence" value="ECO:0007669"/>
    <property type="project" value="UniProtKB-SubCell"/>
</dbReference>
<dbReference type="InterPro" id="IPR001314">
    <property type="entry name" value="Peptidase_S1A"/>
</dbReference>
<keyword evidence="11" id="KW-0732">Signal</keyword>
<comment type="function">
    <text evidence="9">Fibrinolytic activity; shows preferential cleavage of Arg-Gly bonds in all three fibrinogen chains. Contact with the caterpillars causes severe bleeding, due the anticoagulant effect of the protein.</text>
</comment>
<dbReference type="InterPro" id="IPR050430">
    <property type="entry name" value="Peptidase_S1"/>
</dbReference>
<dbReference type="PRINTS" id="PR00722">
    <property type="entry name" value="CHYMOTRYPSIN"/>
</dbReference>
<dbReference type="GO" id="GO:0006508">
    <property type="term" value="P:proteolysis"/>
    <property type="evidence" value="ECO:0007669"/>
    <property type="project" value="UniProtKB-KW"/>
</dbReference>
<dbReference type="FunFam" id="2.40.10.10:FF:000068">
    <property type="entry name" value="transmembrane protease serine 2"/>
    <property type="match status" value="1"/>
</dbReference>
<dbReference type="InterPro" id="IPR009003">
    <property type="entry name" value="Peptidase_S1_PA"/>
</dbReference>
<dbReference type="GO" id="GO:0004252">
    <property type="term" value="F:serine-type endopeptidase activity"/>
    <property type="evidence" value="ECO:0007669"/>
    <property type="project" value="InterPro"/>
</dbReference>
<dbReference type="Proteomes" id="UP000838756">
    <property type="component" value="Unassembled WGS sequence"/>
</dbReference>
<feature type="domain" description="Peptidase S1" evidence="12">
    <location>
        <begin position="25"/>
        <end position="257"/>
    </location>
</feature>
<dbReference type="SMART" id="SM00020">
    <property type="entry name" value="Tryp_SPc"/>
    <property type="match status" value="1"/>
</dbReference>
<name>A0A8S4SEN1_9NEOP</name>
<dbReference type="OrthoDB" id="9425590at2759"/>
<evidence type="ECO:0000256" key="10">
    <source>
        <dbReference type="ARBA" id="ARBA00084094"/>
    </source>
</evidence>
<dbReference type="InterPro" id="IPR043504">
    <property type="entry name" value="Peptidase_S1_PA_chymotrypsin"/>
</dbReference>
<gene>
    <name evidence="13" type="primary">jg7942</name>
    <name evidence="13" type="ORF">PAEG_LOCUS25080</name>
</gene>
<protein>
    <submittedName>
        <fullName evidence="13">Jg7942 protein</fullName>
    </submittedName>
</protein>
<accession>A0A8S4SEN1</accession>
<keyword evidence="14" id="KW-1185">Reference proteome</keyword>
<dbReference type="PANTHER" id="PTHR24276">
    <property type="entry name" value="POLYSERASE-RELATED"/>
    <property type="match status" value="1"/>
</dbReference>
<evidence type="ECO:0000256" key="1">
    <source>
        <dbReference type="ARBA" id="ARBA00004239"/>
    </source>
</evidence>
<evidence type="ECO:0000313" key="13">
    <source>
        <dbReference type="EMBL" id="CAH2265753.1"/>
    </source>
</evidence>
<comment type="similarity">
    <text evidence="2">Belongs to the peptidase S1 family.</text>
</comment>
<keyword evidence="10" id="KW-1205">Fibrinolytic toxin</keyword>
<proteinExistence type="inferred from homology"/>
<keyword evidence="4" id="KW-0645">Protease</keyword>
<comment type="caution">
    <text evidence="13">The sequence shown here is derived from an EMBL/GenBank/DDBJ whole genome shotgun (WGS) entry which is preliminary data.</text>
</comment>
<evidence type="ECO:0000256" key="3">
    <source>
        <dbReference type="ARBA" id="ARBA00022656"/>
    </source>
</evidence>
<reference evidence="13" key="1">
    <citation type="submission" date="2022-03" db="EMBL/GenBank/DDBJ databases">
        <authorList>
            <person name="Lindestad O."/>
        </authorList>
    </citation>
    <scope>NUCLEOTIDE SEQUENCE</scope>
</reference>
<feature type="chain" id="PRO_5035864686" evidence="11">
    <location>
        <begin position="18"/>
        <end position="257"/>
    </location>
</feature>
<keyword evidence="3" id="KW-0800">Toxin</keyword>
<evidence type="ECO:0000256" key="11">
    <source>
        <dbReference type="SAM" id="SignalP"/>
    </source>
</evidence>
<feature type="signal peptide" evidence="11">
    <location>
        <begin position="1"/>
        <end position="17"/>
    </location>
</feature>
<evidence type="ECO:0000256" key="8">
    <source>
        <dbReference type="ARBA" id="ARBA00023240"/>
    </source>
</evidence>
<dbReference type="AlphaFoldDB" id="A0A8S4SEN1"/>
<organism evidence="13 14">
    <name type="scientific">Pararge aegeria aegeria</name>
    <dbReference type="NCBI Taxonomy" id="348720"/>
    <lineage>
        <taxon>Eukaryota</taxon>
        <taxon>Metazoa</taxon>
        <taxon>Ecdysozoa</taxon>
        <taxon>Arthropoda</taxon>
        <taxon>Hexapoda</taxon>
        <taxon>Insecta</taxon>
        <taxon>Pterygota</taxon>
        <taxon>Neoptera</taxon>
        <taxon>Endopterygota</taxon>
        <taxon>Lepidoptera</taxon>
        <taxon>Glossata</taxon>
        <taxon>Ditrysia</taxon>
        <taxon>Papilionoidea</taxon>
        <taxon>Nymphalidae</taxon>
        <taxon>Satyrinae</taxon>
        <taxon>Satyrini</taxon>
        <taxon>Parargina</taxon>
        <taxon>Pararge</taxon>
    </lineage>
</organism>
<keyword evidence="6" id="KW-0720">Serine protease</keyword>